<comment type="caution">
    <text evidence="1">The sequence shown here is derived from an EMBL/GenBank/DDBJ whole genome shotgun (WGS) entry which is preliminary data.</text>
</comment>
<reference evidence="1 2" key="3">
    <citation type="journal article" date="2022" name="Microbiol. Spectr.">
        <title>Folding features and dynamics of 3D genome architecture in plant fungal pathogens.</title>
        <authorList>
            <person name="Xia C."/>
        </authorList>
    </citation>
    <scope>NUCLEOTIDE SEQUENCE [LARGE SCALE GENOMIC DNA]</scope>
    <source>
        <strain evidence="1 2">93-210</strain>
    </source>
</reference>
<feature type="non-terminal residue" evidence="1">
    <location>
        <position position="1"/>
    </location>
</feature>
<reference evidence="2" key="2">
    <citation type="journal article" date="2018" name="Mol. Plant Microbe Interact.">
        <title>Genome sequence resources for the wheat stripe rust pathogen (Puccinia striiformis f. sp. tritici) and the barley stripe rust pathogen (Puccinia striiformis f. sp. hordei).</title>
        <authorList>
            <person name="Xia C."/>
            <person name="Wang M."/>
            <person name="Yin C."/>
            <person name="Cornejo O.E."/>
            <person name="Hulbert S.H."/>
            <person name="Chen X."/>
        </authorList>
    </citation>
    <scope>NUCLEOTIDE SEQUENCE [LARGE SCALE GENOMIC DNA]</scope>
    <source>
        <strain evidence="2">93-210</strain>
    </source>
</reference>
<name>A0ACC0E9E7_9BASI</name>
<protein>
    <submittedName>
        <fullName evidence="1">Uncharacterized protein</fullName>
    </submittedName>
</protein>
<dbReference type="EMBL" id="CM045873">
    <property type="protein sequence ID" value="KAI7948043.1"/>
    <property type="molecule type" value="Genomic_DNA"/>
</dbReference>
<dbReference type="Proteomes" id="UP001060170">
    <property type="component" value="Chromosome 9"/>
</dbReference>
<keyword evidence="2" id="KW-1185">Reference proteome</keyword>
<reference evidence="2" key="1">
    <citation type="journal article" date="2018" name="BMC Genomics">
        <title>Genomic insights into host adaptation between the wheat stripe rust pathogen (Puccinia striiformis f. sp. tritici) and the barley stripe rust pathogen (Puccinia striiformis f. sp. hordei).</title>
        <authorList>
            <person name="Xia C."/>
            <person name="Wang M."/>
            <person name="Yin C."/>
            <person name="Cornejo O.E."/>
            <person name="Hulbert S.H."/>
            <person name="Chen X."/>
        </authorList>
    </citation>
    <scope>NUCLEOTIDE SEQUENCE [LARGE SCALE GENOMIC DNA]</scope>
    <source>
        <strain evidence="2">93-210</strain>
    </source>
</reference>
<organism evidence="1 2">
    <name type="scientific">Puccinia striiformis f. sp. tritici</name>
    <dbReference type="NCBI Taxonomy" id="168172"/>
    <lineage>
        <taxon>Eukaryota</taxon>
        <taxon>Fungi</taxon>
        <taxon>Dikarya</taxon>
        <taxon>Basidiomycota</taxon>
        <taxon>Pucciniomycotina</taxon>
        <taxon>Pucciniomycetes</taxon>
        <taxon>Pucciniales</taxon>
        <taxon>Pucciniaceae</taxon>
        <taxon>Puccinia</taxon>
    </lineage>
</organism>
<accession>A0ACC0E9E7</accession>
<proteinExistence type="predicted"/>
<evidence type="ECO:0000313" key="2">
    <source>
        <dbReference type="Proteomes" id="UP001060170"/>
    </source>
</evidence>
<sequence length="339" mass="37662">KINFRVYNMSHDREEGSHMEEEEEDYEEGQTDQFTSSEFQQDEGGRSTSYLRFSDPMSVGGERLEESEPGEDGGRGDGTEMEDLEEEDFDSLAEASESEVLQRALGILGLDQAGRVLPLSADQEVLLHSLWAKPGAADLRSGLAPVAAKPLDPNSALAPQWLRNLRQAVLFTPPSDPQEEENLLNAIKKNLSSIVNNLSEDQWRYPPPPSFLPSSTSYSSSRMNPEGFESDYTLERDHESYLRREFNPLSLVSSLGSESSMADSAQPPRQLWLGEDEDEGMDSEASLLDLLNASPQLPESANHSHLSPTWPRSLPRRSNTRHAQSSSLAKHVSRLGMAE</sequence>
<gene>
    <name evidence="1" type="ORF">MJO28_009951</name>
</gene>
<evidence type="ECO:0000313" key="1">
    <source>
        <dbReference type="EMBL" id="KAI7948043.1"/>
    </source>
</evidence>